<keyword evidence="3" id="KW-1185">Reference proteome</keyword>
<reference evidence="2 3" key="1">
    <citation type="journal article" date="2020" name="ISME J.">
        <title>Comparative genomics reveals insights into cyanobacterial evolution and habitat adaptation.</title>
        <authorList>
            <person name="Chen M.Y."/>
            <person name="Teng W.K."/>
            <person name="Zhao L."/>
            <person name="Hu C.X."/>
            <person name="Zhou Y.K."/>
            <person name="Han B.P."/>
            <person name="Song L.R."/>
            <person name="Shu W.S."/>
        </authorList>
    </citation>
    <scope>NUCLEOTIDE SEQUENCE [LARGE SCALE GENOMIC DNA]</scope>
    <source>
        <strain evidence="2 3">FACHB-248</strain>
    </source>
</reference>
<dbReference type="Proteomes" id="UP000660380">
    <property type="component" value="Unassembled WGS sequence"/>
</dbReference>
<protein>
    <submittedName>
        <fullName evidence="2">DUF2752 domain-containing protein</fullName>
    </submittedName>
</protein>
<name>A0ABR8GZI5_9CYAN</name>
<proteinExistence type="predicted"/>
<dbReference type="EMBL" id="JACJTA010000103">
    <property type="protein sequence ID" value="MBD2608669.1"/>
    <property type="molecule type" value="Genomic_DNA"/>
</dbReference>
<dbReference type="Pfam" id="PF10825">
    <property type="entry name" value="DUF2752"/>
    <property type="match status" value="1"/>
</dbReference>
<evidence type="ECO:0000256" key="1">
    <source>
        <dbReference type="SAM" id="Phobius"/>
    </source>
</evidence>
<dbReference type="InterPro" id="IPR021215">
    <property type="entry name" value="DUF2752"/>
</dbReference>
<feature type="transmembrane region" description="Helical" evidence="1">
    <location>
        <begin position="65"/>
        <end position="83"/>
    </location>
</feature>
<evidence type="ECO:0000313" key="2">
    <source>
        <dbReference type="EMBL" id="MBD2608669.1"/>
    </source>
</evidence>
<sequence>MRCSIFGFSCAPLIGTYFYNQGYKIPFLVCPVRHWTGIPCPTCGMTRSFMAIARGNLTEAVTQHLFGPILFAGFLLATVHIALELLIRHRITVFYCRLLKLRKLQVLGLFVVLSYHALRLYDSSQTGELYVNFINSPLGQLLP</sequence>
<keyword evidence="1" id="KW-1133">Transmembrane helix</keyword>
<comment type="caution">
    <text evidence="2">The sequence shown here is derived from an EMBL/GenBank/DDBJ whole genome shotgun (WGS) entry which is preliminary data.</text>
</comment>
<organism evidence="2 3">
    <name type="scientific">Scytonema hofmannii FACHB-248</name>
    <dbReference type="NCBI Taxonomy" id="1842502"/>
    <lineage>
        <taxon>Bacteria</taxon>
        <taxon>Bacillati</taxon>
        <taxon>Cyanobacteriota</taxon>
        <taxon>Cyanophyceae</taxon>
        <taxon>Nostocales</taxon>
        <taxon>Scytonemataceae</taxon>
        <taxon>Scytonema</taxon>
    </lineage>
</organism>
<accession>A0ABR8GZI5</accession>
<evidence type="ECO:0000313" key="3">
    <source>
        <dbReference type="Proteomes" id="UP000660380"/>
    </source>
</evidence>
<keyword evidence="1" id="KW-0472">Membrane</keyword>
<gene>
    <name evidence="2" type="ORF">H6G81_30180</name>
</gene>
<keyword evidence="1" id="KW-0812">Transmembrane</keyword>